<dbReference type="Pfam" id="PF00708">
    <property type="entry name" value="Acylphosphatase"/>
    <property type="match status" value="1"/>
</dbReference>
<dbReference type="Pfam" id="PF14305">
    <property type="entry name" value="ATPgrasp_TupA"/>
    <property type="match status" value="1"/>
</dbReference>
<reference evidence="9 10" key="1">
    <citation type="submission" date="2017-01" db="EMBL/GenBank/DDBJ databases">
        <authorList>
            <person name="Mah S.A."/>
            <person name="Swanson W.J."/>
            <person name="Moy G.W."/>
            <person name="Vacquier V.D."/>
        </authorList>
    </citation>
    <scope>NUCLEOTIDE SEQUENCE [LARGE SCALE GENOMIC DNA]</scope>
    <source>
        <strain evidence="9 10">DSM 21219</strain>
    </source>
</reference>
<feature type="domain" description="Acylphosphatase-like" evidence="8">
    <location>
        <begin position="5"/>
        <end position="94"/>
    </location>
</feature>
<evidence type="ECO:0000313" key="9">
    <source>
        <dbReference type="EMBL" id="SIT74415.1"/>
    </source>
</evidence>
<sequence length="447" mass="50499">MNNKAIRVVLTGKVQKVGFRKWIRDKANEVGVSGWVKNRNFPGTAIVDLMLEGPIDSVHSLLTKIMTGNGESEISEISVLEATPHARSSFNILYREDEEPAIAARESLQKTLLSYRRVTRALSETVLQSTSRLHKSKDLSNVDAQEVRTSILLEHLPPHTSKIFQGCGSNIFEGCSFSSETWAQSKKRDIHGEIAGHRIEFLLEDKKVGLHFAKLVGLRVPKILQRNIPISALDFSPNSVIKPTRGGGSTGVYIIKDSANIINVRDRSRLTSIKELQASMQCVLSENHGRRDSWIVEEMIIDKEGGPPNDLKFYVFYGQSPLVLEVSRFGEKPLYSWRNREGEIANVGQPQYSYFEGREIPENFCNLVEEISLKIPAPFVRIDLFDSSEGLVFGEFTPRPGSSHNFDLSADRMLGRHFINARARLFNDLYTGKKFPEFDSIINEYRR</sequence>
<feature type="active site" evidence="5">
    <location>
        <position position="38"/>
    </location>
</feature>
<evidence type="ECO:0000256" key="5">
    <source>
        <dbReference type="PROSITE-ProRule" id="PRU00520"/>
    </source>
</evidence>
<evidence type="ECO:0000256" key="2">
    <source>
        <dbReference type="ARBA" id="ARBA00012150"/>
    </source>
</evidence>
<dbReference type="STRING" id="515897.SAMN05421849_0153"/>
<feature type="domain" description="ATP-grasp" evidence="7">
    <location>
        <begin position="210"/>
        <end position="427"/>
    </location>
</feature>
<organism evidence="9 10">
    <name type="scientific">Pontibaca methylaminivorans</name>
    <dbReference type="NCBI Taxonomy" id="515897"/>
    <lineage>
        <taxon>Bacteria</taxon>
        <taxon>Pseudomonadati</taxon>
        <taxon>Pseudomonadota</taxon>
        <taxon>Alphaproteobacteria</taxon>
        <taxon>Rhodobacterales</taxon>
        <taxon>Roseobacteraceae</taxon>
        <taxon>Pontibaca</taxon>
    </lineage>
</organism>
<evidence type="ECO:0000256" key="3">
    <source>
        <dbReference type="ARBA" id="ARBA00047645"/>
    </source>
</evidence>
<evidence type="ECO:0000256" key="4">
    <source>
        <dbReference type="PROSITE-ProRule" id="PRU00409"/>
    </source>
</evidence>
<protein>
    <recommendedName>
        <fullName evidence="2 5">acylphosphatase</fullName>
        <ecNumber evidence="2 5">3.6.1.7</ecNumber>
    </recommendedName>
</protein>
<dbReference type="Proteomes" id="UP000192455">
    <property type="component" value="Unassembled WGS sequence"/>
</dbReference>
<evidence type="ECO:0000259" key="7">
    <source>
        <dbReference type="PROSITE" id="PS50975"/>
    </source>
</evidence>
<dbReference type="InterPro" id="IPR029465">
    <property type="entry name" value="ATPgrasp_TupA"/>
</dbReference>
<gene>
    <name evidence="9" type="ORF">SAMN05421849_0153</name>
</gene>
<dbReference type="GO" id="GO:0005524">
    <property type="term" value="F:ATP binding"/>
    <property type="evidence" value="ECO:0007669"/>
    <property type="project" value="UniProtKB-UniRule"/>
</dbReference>
<dbReference type="EC" id="3.6.1.7" evidence="2 5"/>
<keyword evidence="4" id="KW-0547">Nucleotide-binding</keyword>
<dbReference type="GO" id="GO:0046872">
    <property type="term" value="F:metal ion binding"/>
    <property type="evidence" value="ECO:0007669"/>
    <property type="project" value="InterPro"/>
</dbReference>
<dbReference type="InterPro" id="IPR036046">
    <property type="entry name" value="Acylphosphatase-like_dom_sf"/>
</dbReference>
<dbReference type="PANTHER" id="PTHR47268:SF4">
    <property type="entry name" value="ACYLPHOSPHATASE"/>
    <property type="match status" value="1"/>
</dbReference>
<comment type="catalytic activity">
    <reaction evidence="3 5">
        <text>an acyl phosphate + H2O = a carboxylate + phosphate + H(+)</text>
        <dbReference type="Rhea" id="RHEA:14965"/>
        <dbReference type="ChEBI" id="CHEBI:15377"/>
        <dbReference type="ChEBI" id="CHEBI:15378"/>
        <dbReference type="ChEBI" id="CHEBI:29067"/>
        <dbReference type="ChEBI" id="CHEBI:43474"/>
        <dbReference type="ChEBI" id="CHEBI:59918"/>
        <dbReference type="EC" id="3.6.1.7"/>
    </reaction>
</comment>
<evidence type="ECO:0000313" key="10">
    <source>
        <dbReference type="Proteomes" id="UP000192455"/>
    </source>
</evidence>
<dbReference type="RefSeq" id="WP_076646381.1">
    <property type="nucleotide sequence ID" value="NZ_FTPS01000001.1"/>
</dbReference>
<dbReference type="PROSITE" id="PS50975">
    <property type="entry name" value="ATP_GRASP"/>
    <property type="match status" value="1"/>
</dbReference>
<keyword evidence="4" id="KW-0067">ATP-binding</keyword>
<dbReference type="SUPFAM" id="SSF56059">
    <property type="entry name" value="Glutathione synthetase ATP-binding domain-like"/>
    <property type="match status" value="1"/>
</dbReference>
<dbReference type="OrthoDB" id="5295388at2"/>
<dbReference type="InterPro" id="IPR011761">
    <property type="entry name" value="ATP-grasp"/>
</dbReference>
<feature type="active site" evidence="5">
    <location>
        <position position="20"/>
    </location>
</feature>
<name>A0A1R3WDF6_9RHOB</name>
<comment type="similarity">
    <text evidence="1 6">Belongs to the acylphosphatase family.</text>
</comment>
<keyword evidence="5" id="KW-0378">Hydrolase</keyword>
<dbReference type="InterPro" id="IPR001792">
    <property type="entry name" value="Acylphosphatase-like_dom"/>
</dbReference>
<accession>A0A1R3WDF6</accession>
<dbReference type="Gene3D" id="3.30.70.100">
    <property type="match status" value="1"/>
</dbReference>
<evidence type="ECO:0000256" key="1">
    <source>
        <dbReference type="ARBA" id="ARBA00005614"/>
    </source>
</evidence>
<evidence type="ECO:0000256" key="6">
    <source>
        <dbReference type="RuleBase" id="RU004168"/>
    </source>
</evidence>
<dbReference type="SUPFAM" id="SSF54975">
    <property type="entry name" value="Acylphosphatase/BLUF domain-like"/>
    <property type="match status" value="1"/>
</dbReference>
<dbReference type="AlphaFoldDB" id="A0A1R3WDF6"/>
<dbReference type="GO" id="GO:0003998">
    <property type="term" value="F:acylphosphatase activity"/>
    <property type="evidence" value="ECO:0007669"/>
    <property type="project" value="UniProtKB-EC"/>
</dbReference>
<dbReference type="InterPro" id="IPR020456">
    <property type="entry name" value="Acylphosphatase"/>
</dbReference>
<dbReference type="EMBL" id="FTPS01000001">
    <property type="protein sequence ID" value="SIT74415.1"/>
    <property type="molecule type" value="Genomic_DNA"/>
</dbReference>
<dbReference type="PROSITE" id="PS51160">
    <property type="entry name" value="ACYLPHOSPHATASE_3"/>
    <property type="match status" value="1"/>
</dbReference>
<keyword evidence="10" id="KW-1185">Reference proteome</keyword>
<evidence type="ECO:0000259" key="8">
    <source>
        <dbReference type="PROSITE" id="PS51160"/>
    </source>
</evidence>
<dbReference type="PANTHER" id="PTHR47268">
    <property type="entry name" value="ACYLPHOSPHATASE"/>
    <property type="match status" value="1"/>
</dbReference>
<proteinExistence type="inferred from homology"/>